<protein>
    <recommendedName>
        <fullName evidence="3">Glycine dehydrogenase</fullName>
    </recommendedName>
</protein>
<dbReference type="RefSeq" id="WP_140597724.1">
    <property type="nucleotide sequence ID" value="NZ_VFWZ01000011.1"/>
</dbReference>
<proteinExistence type="predicted"/>
<comment type="caution">
    <text evidence="1">The sequence shown here is derived from an EMBL/GenBank/DDBJ whole genome shotgun (WGS) entry which is preliminary data.</text>
</comment>
<organism evidence="1 2">
    <name type="scientific">Aquimarina algicola</name>
    <dbReference type="NCBI Taxonomy" id="2589995"/>
    <lineage>
        <taxon>Bacteria</taxon>
        <taxon>Pseudomonadati</taxon>
        <taxon>Bacteroidota</taxon>
        <taxon>Flavobacteriia</taxon>
        <taxon>Flavobacteriales</taxon>
        <taxon>Flavobacteriaceae</taxon>
        <taxon>Aquimarina</taxon>
    </lineage>
</organism>
<dbReference type="AlphaFoldDB" id="A0A504ISN8"/>
<reference evidence="1 2" key="1">
    <citation type="submission" date="2019-06" db="EMBL/GenBank/DDBJ databases">
        <authorList>
            <person name="Meng X."/>
        </authorList>
    </citation>
    <scope>NUCLEOTIDE SEQUENCE [LARGE SCALE GENOMIC DNA]</scope>
    <source>
        <strain evidence="1 2">M625</strain>
    </source>
</reference>
<evidence type="ECO:0000313" key="2">
    <source>
        <dbReference type="Proteomes" id="UP000315540"/>
    </source>
</evidence>
<evidence type="ECO:0000313" key="1">
    <source>
        <dbReference type="EMBL" id="TPN81356.1"/>
    </source>
</evidence>
<keyword evidence="2" id="KW-1185">Reference proteome</keyword>
<evidence type="ECO:0008006" key="3">
    <source>
        <dbReference type="Google" id="ProtNLM"/>
    </source>
</evidence>
<name>A0A504ISN8_9FLAO</name>
<dbReference type="Proteomes" id="UP000315540">
    <property type="component" value="Unassembled WGS sequence"/>
</dbReference>
<dbReference type="OrthoDB" id="1262821at2"/>
<accession>A0A504ISN8</accession>
<dbReference type="EMBL" id="VFWZ01000011">
    <property type="protein sequence ID" value="TPN81356.1"/>
    <property type="molecule type" value="Genomic_DNA"/>
</dbReference>
<sequence length="84" mass="9852">MKTNSKLFISCEEAKYICDKNQYGEASFPEILQLNIRLIYCKITRAYVKRNKKLTETIRNSDVQTISASQKKMMKEELQKQLGK</sequence>
<gene>
    <name evidence="1" type="ORF">FHK87_25555</name>
</gene>